<protein>
    <submittedName>
        <fullName evidence="2">Uncharacterized protein</fullName>
    </submittedName>
</protein>
<proteinExistence type="predicted"/>
<evidence type="ECO:0000256" key="1">
    <source>
        <dbReference type="SAM" id="MobiDB-lite"/>
    </source>
</evidence>
<organism evidence="2 3">
    <name type="scientific">Aspergillus ellipticus CBS 707.79</name>
    <dbReference type="NCBI Taxonomy" id="1448320"/>
    <lineage>
        <taxon>Eukaryota</taxon>
        <taxon>Fungi</taxon>
        <taxon>Dikarya</taxon>
        <taxon>Ascomycota</taxon>
        <taxon>Pezizomycotina</taxon>
        <taxon>Eurotiomycetes</taxon>
        <taxon>Eurotiomycetidae</taxon>
        <taxon>Eurotiales</taxon>
        <taxon>Aspergillaceae</taxon>
        <taxon>Aspergillus</taxon>
        <taxon>Aspergillus subgen. Circumdati</taxon>
    </lineage>
</organism>
<gene>
    <name evidence="2" type="ORF">BO71DRAFT_70659</name>
</gene>
<accession>A0A319DLC9</accession>
<name>A0A319DLC9_9EURO</name>
<evidence type="ECO:0000313" key="2">
    <source>
        <dbReference type="EMBL" id="PYH98199.1"/>
    </source>
</evidence>
<dbReference type="VEuPathDB" id="FungiDB:BO71DRAFT_70659"/>
<dbReference type="EMBL" id="KZ825814">
    <property type="protein sequence ID" value="PYH98199.1"/>
    <property type="molecule type" value="Genomic_DNA"/>
</dbReference>
<dbReference type="AlphaFoldDB" id="A0A319DLC9"/>
<dbReference type="Proteomes" id="UP000247810">
    <property type="component" value="Unassembled WGS sequence"/>
</dbReference>
<evidence type="ECO:0000313" key="3">
    <source>
        <dbReference type="Proteomes" id="UP000247810"/>
    </source>
</evidence>
<sequence length="99" mass="11646">MSRTDELRHGRSRSPVSMRSVGRGKRIPPDLPRLHLRRSISRITDLWSGYSGRRWWLWWCPDSRAGRVRGVTTTNYLLTTSTTKYYCLRDKLTEVHSTP</sequence>
<reference evidence="2 3" key="1">
    <citation type="submission" date="2018-02" db="EMBL/GenBank/DDBJ databases">
        <title>The genomes of Aspergillus section Nigri reveals drivers in fungal speciation.</title>
        <authorList>
            <consortium name="DOE Joint Genome Institute"/>
            <person name="Vesth T.C."/>
            <person name="Nybo J."/>
            <person name="Theobald S."/>
            <person name="Brandl J."/>
            <person name="Frisvad J.C."/>
            <person name="Nielsen K.F."/>
            <person name="Lyhne E.K."/>
            <person name="Kogle M.E."/>
            <person name="Kuo A."/>
            <person name="Riley R."/>
            <person name="Clum A."/>
            <person name="Nolan M."/>
            <person name="Lipzen A."/>
            <person name="Salamov A."/>
            <person name="Henrissat B."/>
            <person name="Wiebenga A."/>
            <person name="De vries R.P."/>
            <person name="Grigoriev I.V."/>
            <person name="Mortensen U.H."/>
            <person name="Andersen M.R."/>
            <person name="Baker S.E."/>
        </authorList>
    </citation>
    <scope>NUCLEOTIDE SEQUENCE [LARGE SCALE GENOMIC DNA]</scope>
    <source>
        <strain evidence="2 3">CBS 707.79</strain>
    </source>
</reference>
<keyword evidence="3" id="KW-1185">Reference proteome</keyword>
<feature type="region of interest" description="Disordered" evidence="1">
    <location>
        <begin position="1"/>
        <end position="29"/>
    </location>
</feature>